<feature type="region of interest" description="Disordered" evidence="1">
    <location>
        <begin position="1"/>
        <end position="63"/>
    </location>
</feature>
<dbReference type="Proteomes" id="UP001485043">
    <property type="component" value="Unassembled WGS sequence"/>
</dbReference>
<dbReference type="EMBL" id="JALJOV010000336">
    <property type="protein sequence ID" value="KAK9864584.1"/>
    <property type="molecule type" value="Genomic_DNA"/>
</dbReference>
<accession>A0AAW1T7Z1</accession>
<sequence>MRQHTVSMQRAAATQPEQLAFRRPDVPADSKTSYSDQQHRANTQSFRPSDALAAAGQPRSPLEQASFATNNSLQQRLEEKPRLWGLGRLGF</sequence>
<organism evidence="2 3">
    <name type="scientific">Apatococcus fuscideae</name>
    <dbReference type="NCBI Taxonomy" id="2026836"/>
    <lineage>
        <taxon>Eukaryota</taxon>
        <taxon>Viridiplantae</taxon>
        <taxon>Chlorophyta</taxon>
        <taxon>core chlorophytes</taxon>
        <taxon>Trebouxiophyceae</taxon>
        <taxon>Chlorellales</taxon>
        <taxon>Chlorellaceae</taxon>
        <taxon>Apatococcus</taxon>
    </lineage>
</organism>
<comment type="caution">
    <text evidence="2">The sequence shown here is derived from an EMBL/GenBank/DDBJ whole genome shotgun (WGS) entry which is preliminary data.</text>
</comment>
<gene>
    <name evidence="2" type="ORF">WJX84_004596</name>
</gene>
<name>A0AAW1T7Z1_9CHLO</name>
<keyword evidence="3" id="KW-1185">Reference proteome</keyword>
<evidence type="ECO:0000256" key="1">
    <source>
        <dbReference type="SAM" id="MobiDB-lite"/>
    </source>
</evidence>
<evidence type="ECO:0000313" key="3">
    <source>
        <dbReference type="Proteomes" id="UP001485043"/>
    </source>
</evidence>
<proteinExistence type="predicted"/>
<protein>
    <submittedName>
        <fullName evidence="2">Uncharacterized protein</fullName>
    </submittedName>
</protein>
<evidence type="ECO:0000313" key="2">
    <source>
        <dbReference type="EMBL" id="KAK9864584.1"/>
    </source>
</evidence>
<dbReference type="AlphaFoldDB" id="A0AAW1T7Z1"/>
<reference evidence="2 3" key="1">
    <citation type="journal article" date="2024" name="Nat. Commun.">
        <title>Phylogenomics reveals the evolutionary origins of lichenization in chlorophyte algae.</title>
        <authorList>
            <person name="Puginier C."/>
            <person name="Libourel C."/>
            <person name="Otte J."/>
            <person name="Skaloud P."/>
            <person name="Haon M."/>
            <person name="Grisel S."/>
            <person name="Petersen M."/>
            <person name="Berrin J.G."/>
            <person name="Delaux P.M."/>
            <person name="Dal Grande F."/>
            <person name="Keller J."/>
        </authorList>
    </citation>
    <scope>NUCLEOTIDE SEQUENCE [LARGE SCALE GENOMIC DNA]</scope>
    <source>
        <strain evidence="2 3">SAG 2523</strain>
    </source>
</reference>
<feature type="compositionally biased region" description="Polar residues" evidence="1">
    <location>
        <begin position="30"/>
        <end position="47"/>
    </location>
</feature>